<feature type="compositionally biased region" description="Basic and acidic residues" evidence="2">
    <location>
        <begin position="778"/>
        <end position="794"/>
    </location>
</feature>
<dbReference type="PANTHER" id="PTHR21538">
    <property type="entry name" value="ANILLIN/RHOTEKIN RTKN"/>
    <property type="match status" value="1"/>
</dbReference>
<dbReference type="Pfam" id="PF16018">
    <property type="entry name" value="Anillin_N"/>
    <property type="match status" value="1"/>
</dbReference>
<accession>A0A8S4A1S7</accession>
<keyword evidence="5" id="KW-1185">Reference proteome</keyword>
<feature type="region of interest" description="Disordered" evidence="2">
    <location>
        <begin position="581"/>
        <end position="630"/>
    </location>
</feature>
<dbReference type="PANTHER" id="PTHR21538:SF23">
    <property type="entry name" value="ANILLIN"/>
    <property type="match status" value="1"/>
</dbReference>
<feature type="compositionally biased region" description="Basic and acidic residues" evidence="2">
    <location>
        <begin position="354"/>
        <end position="364"/>
    </location>
</feature>
<feature type="compositionally biased region" description="Basic and acidic residues" evidence="2">
    <location>
        <begin position="581"/>
        <end position="590"/>
    </location>
</feature>
<evidence type="ECO:0000313" key="5">
    <source>
        <dbReference type="Proteomes" id="UP000678393"/>
    </source>
</evidence>
<dbReference type="SMART" id="SM00233">
    <property type="entry name" value="PH"/>
    <property type="match status" value="1"/>
</dbReference>
<dbReference type="InterPro" id="IPR051364">
    <property type="entry name" value="Cytokinesis/Rho-signaling"/>
</dbReference>
<dbReference type="InterPro" id="IPR031970">
    <property type="entry name" value="Anillin_N"/>
</dbReference>
<feature type="compositionally biased region" description="Low complexity" evidence="2">
    <location>
        <begin position="752"/>
        <end position="772"/>
    </location>
</feature>
<gene>
    <name evidence="4" type="ORF">CUNI_LOCUS21265</name>
</gene>
<evidence type="ECO:0000256" key="2">
    <source>
        <dbReference type="SAM" id="MobiDB-lite"/>
    </source>
</evidence>
<dbReference type="Proteomes" id="UP000678393">
    <property type="component" value="Unassembled WGS sequence"/>
</dbReference>
<dbReference type="PROSITE" id="PS50003">
    <property type="entry name" value="PH_DOMAIN"/>
    <property type="match status" value="1"/>
</dbReference>
<feature type="compositionally biased region" description="Polar residues" evidence="2">
    <location>
        <begin position="263"/>
        <end position="282"/>
    </location>
</feature>
<feature type="compositionally biased region" description="Basic and acidic residues" evidence="2">
    <location>
        <begin position="159"/>
        <end position="173"/>
    </location>
</feature>
<feature type="compositionally biased region" description="Acidic residues" evidence="2">
    <location>
        <begin position="947"/>
        <end position="957"/>
    </location>
</feature>
<dbReference type="CDD" id="cd01263">
    <property type="entry name" value="PH_anillin"/>
    <property type="match status" value="1"/>
</dbReference>
<dbReference type="Pfam" id="PF08174">
    <property type="entry name" value="Anillin"/>
    <property type="match status" value="1"/>
</dbReference>
<feature type="compositionally biased region" description="Low complexity" evidence="2">
    <location>
        <begin position="446"/>
        <end position="460"/>
    </location>
</feature>
<feature type="compositionally biased region" description="Basic and acidic residues" evidence="2">
    <location>
        <begin position="668"/>
        <end position="696"/>
    </location>
</feature>
<feature type="compositionally biased region" description="Basic and acidic residues" evidence="2">
    <location>
        <begin position="713"/>
        <end position="726"/>
    </location>
</feature>
<dbReference type="InterPro" id="IPR012966">
    <property type="entry name" value="AHD"/>
</dbReference>
<dbReference type="Pfam" id="PF00169">
    <property type="entry name" value="PH"/>
    <property type="match status" value="1"/>
</dbReference>
<name>A0A8S4A1S7_9EUPU</name>
<feature type="region of interest" description="Disordered" evidence="2">
    <location>
        <begin position="668"/>
        <end position="932"/>
    </location>
</feature>
<comment type="caution">
    <text evidence="4">The sequence shown here is derived from an EMBL/GenBank/DDBJ whole genome shotgun (WGS) entry which is preliminary data.</text>
</comment>
<dbReference type="GO" id="GO:0000281">
    <property type="term" value="P:mitotic cytokinesis"/>
    <property type="evidence" value="ECO:0007669"/>
    <property type="project" value="TreeGrafter"/>
</dbReference>
<dbReference type="Gene3D" id="2.30.29.30">
    <property type="entry name" value="Pleckstrin-homology domain (PH domain)/Phosphotyrosine-binding domain (PTB)"/>
    <property type="match status" value="1"/>
</dbReference>
<feature type="compositionally biased region" description="Polar residues" evidence="2">
    <location>
        <begin position="423"/>
        <end position="437"/>
    </location>
</feature>
<dbReference type="InterPro" id="IPR037840">
    <property type="entry name" value="PH_Anillin"/>
</dbReference>
<feature type="compositionally biased region" description="Polar residues" evidence="2">
    <location>
        <begin position="474"/>
        <end position="490"/>
    </location>
</feature>
<sequence length="1461" mass="161441">MDPETQKLIEKTRQRREILNQRIAGMPEAAPRKRRTPVHEQEPENVLTEKQINKDDSPKRQCVREGEQEKKQDTPAIRGVQSRIRDLPNSLTRENEENMEGSPTPKPRKSISSPPLERRAPTSLSKSPARDGVAPAGVSSSRKGRFAALASQINNWEDDLTHHVIPKEEEKKPKWQPPAKVDVAPAQLKSTPSGKGPAPPPPPAENTASSVTAERYSPKKAAPAAAELYSPKKMVSATSELYSPKKTAPATAEIYSPKKTQDPHSQISASPAGSLTRNSPLRTSKVEWNRSPKPFSPSYAEGASSPSKSATDLTKFNFPKHEASPVKASSDTVVSSSTTRSDKYKTNHKASVARTEESGSRDFPEVASSNDQLNVTLDEPTLRPVSQRLASWAKKVDASKPPPVEPSRQPLSAKLASFEKKIVQNTPKTSQTRSPFVSKTPKKAVTPALSTPTASSSTSSRQKSCDPTELPVSQRMSQMQEKLSNTPQLRRQQEEPTAFTVGARMSAWENMTSSNLVSDIKKLNPVEGSPMVSKARPVSEFTPKCASLTSGPPQNPPPPPAMGKSLTSKKSFRECIEEKASQVLARKESPTESVPARVTTPAKVDSPVKTAGGSPSKICHSPSKVSAGTKTVQQRLVGRVQDSNTTCSSLAAQSRAARLAELEEIQNRWKNGVLKDDSSSSDESGGHSEPPGERARGRSPQRVNVEASAPASSKREESRNRARSEFNQKLAEIGFGGSEAASPVPPPPPLPQASSSAAKSATSTAGGSQTSSIYNLIKKREDAEPQSTDKKVQFEDSFDDTDDDCLRTVPQSAVRRQAQQLSDEDQVFKKPQVPKLRLESESDALSSSDVGEEEFVPSEKQQMDIDDDDISLKGFVSEAVRRESILPSPKLQSSSQSSLDSYDDDRMTMDSEESAASSSKHGGYVADDSNNELEDRQAVDDLLDEAFDDTSDDLDPDMDPRKVVLRKKPQQEHYYDPDMDVNNVVMRKKSSAIPKPAQRHNGCSRDSSDDDGSDRPYSLESYRKSALVHHIMEPVVRKSRYTASYDHDEEDVVMPTIQQPQRDDKRSVLDRIRELQELVQQEQSVIMQTSNALNKCCVGNSYFAGSAEQVECNRVLLLACQKRQCYMTEIQRLKDTGVLSHEGPGPQGSLTISDIRLPLKKEFVTKIGTSQDNITHYFILLIRNGPQLICTQMLSTHDPMMRGSLDFPNLIKINGITANFKLTMDIYSMSVSREMSSKDKKKKTPKKSKGYAMALESPGGPTAVRTTSFSQVTSLVLTMKCLDKNSFHLDRLPHLSPLYGQIFMRLKCLMETNVEERGFLTMFEDVSGFGAWHRRWCVLAGNKICVWKYPDDETRKDPMTLIDLKRCITEKVGLIPRDICARPNTFELTTVRQPLKGEHDTLVSRTYNSTTSVRHQMSADSKEERIVWCNKINRTLANLRTWNADALKPQKSCTTTAASYH</sequence>
<evidence type="ECO:0000259" key="3">
    <source>
        <dbReference type="PROSITE" id="PS50003"/>
    </source>
</evidence>
<dbReference type="FunFam" id="2.30.29.30:FF:000111">
    <property type="entry name" value="anillin isoform X1"/>
    <property type="match status" value="1"/>
</dbReference>
<feature type="region of interest" description="Disordered" evidence="2">
    <location>
        <begin position="947"/>
        <end position="1018"/>
    </location>
</feature>
<dbReference type="GO" id="GO:0000915">
    <property type="term" value="P:actomyosin contractile ring assembly"/>
    <property type="evidence" value="ECO:0007669"/>
    <property type="project" value="TreeGrafter"/>
</dbReference>
<feature type="compositionally biased region" description="Polar residues" evidence="2">
    <location>
        <begin position="304"/>
        <end position="314"/>
    </location>
</feature>
<dbReference type="GO" id="GO:0005826">
    <property type="term" value="C:actomyosin contractile ring"/>
    <property type="evidence" value="ECO:0007669"/>
    <property type="project" value="TreeGrafter"/>
</dbReference>
<evidence type="ECO:0000313" key="4">
    <source>
        <dbReference type="EMBL" id="CAG5135707.1"/>
    </source>
</evidence>
<dbReference type="OrthoDB" id="5915976at2759"/>
<evidence type="ECO:0000256" key="1">
    <source>
        <dbReference type="ARBA" id="ARBA00023054"/>
    </source>
</evidence>
<feature type="domain" description="PH" evidence="3">
    <location>
        <begin position="1313"/>
        <end position="1437"/>
    </location>
</feature>
<dbReference type="SUPFAM" id="SSF50729">
    <property type="entry name" value="PH domain-like"/>
    <property type="match status" value="1"/>
</dbReference>
<feature type="compositionally biased region" description="Basic and acidic residues" evidence="2">
    <location>
        <begin position="51"/>
        <end position="73"/>
    </location>
</feature>
<feature type="compositionally biased region" description="Low complexity" evidence="2">
    <location>
        <begin position="885"/>
        <end position="900"/>
    </location>
</feature>
<protein>
    <recommendedName>
        <fullName evidence="3">PH domain-containing protein</fullName>
    </recommendedName>
</protein>
<proteinExistence type="predicted"/>
<feature type="region of interest" description="Disordered" evidence="2">
    <location>
        <begin position="528"/>
        <end position="569"/>
    </location>
</feature>
<organism evidence="4 5">
    <name type="scientific">Candidula unifasciata</name>
    <dbReference type="NCBI Taxonomy" id="100452"/>
    <lineage>
        <taxon>Eukaryota</taxon>
        <taxon>Metazoa</taxon>
        <taxon>Spiralia</taxon>
        <taxon>Lophotrochozoa</taxon>
        <taxon>Mollusca</taxon>
        <taxon>Gastropoda</taxon>
        <taxon>Heterobranchia</taxon>
        <taxon>Euthyneura</taxon>
        <taxon>Panpulmonata</taxon>
        <taxon>Eupulmonata</taxon>
        <taxon>Stylommatophora</taxon>
        <taxon>Helicina</taxon>
        <taxon>Helicoidea</taxon>
        <taxon>Geomitridae</taxon>
        <taxon>Candidula</taxon>
    </lineage>
</organism>
<reference evidence="4" key="1">
    <citation type="submission" date="2021-04" db="EMBL/GenBank/DDBJ databases">
        <authorList>
            <consortium name="Molecular Ecology Group"/>
        </authorList>
    </citation>
    <scope>NUCLEOTIDE SEQUENCE</scope>
</reference>
<feature type="compositionally biased region" description="Low complexity" evidence="2">
    <location>
        <begin position="329"/>
        <end position="339"/>
    </location>
</feature>
<dbReference type="InterPro" id="IPR011993">
    <property type="entry name" value="PH-like_dom_sf"/>
</dbReference>
<keyword evidence="1" id="KW-0175">Coiled coil</keyword>
<dbReference type="InterPro" id="IPR001849">
    <property type="entry name" value="PH_domain"/>
</dbReference>
<dbReference type="EMBL" id="CAJHNH020008450">
    <property type="protein sequence ID" value="CAG5135707.1"/>
    <property type="molecule type" value="Genomic_DNA"/>
</dbReference>
<dbReference type="GO" id="GO:0031106">
    <property type="term" value="P:septin ring organization"/>
    <property type="evidence" value="ECO:0007669"/>
    <property type="project" value="TreeGrafter"/>
</dbReference>
<feature type="region of interest" description="Disordered" evidence="2">
    <location>
        <begin position="21"/>
        <end position="496"/>
    </location>
</feature>